<proteinExistence type="inferred from homology"/>
<dbReference type="Proteomes" id="UP000288212">
    <property type="component" value="Unassembled WGS sequence"/>
</dbReference>
<dbReference type="InterPro" id="IPR013785">
    <property type="entry name" value="Aldolase_TIM"/>
</dbReference>
<comment type="cofactor">
    <cofactor evidence="1">
        <name>FMN</name>
        <dbReference type="ChEBI" id="CHEBI:58210"/>
    </cofactor>
</comment>
<feature type="domain" description="FMN hydroxy acid dehydrogenase" evidence="8">
    <location>
        <begin position="2"/>
        <end position="384"/>
    </location>
</feature>
<dbReference type="GO" id="GO:0004459">
    <property type="term" value="F:L-lactate dehydrogenase (NAD+) activity"/>
    <property type="evidence" value="ECO:0007669"/>
    <property type="project" value="TreeGrafter"/>
</dbReference>
<keyword evidence="10" id="KW-1185">Reference proteome</keyword>
<dbReference type="InterPro" id="IPR012133">
    <property type="entry name" value="Alpha-hydoxy_acid_DH_FMN"/>
</dbReference>
<evidence type="ECO:0000259" key="8">
    <source>
        <dbReference type="PROSITE" id="PS51349"/>
    </source>
</evidence>
<dbReference type="GO" id="GO:0010181">
    <property type="term" value="F:FMN binding"/>
    <property type="evidence" value="ECO:0007669"/>
    <property type="project" value="InterPro"/>
</dbReference>
<feature type="binding site" evidence="7">
    <location>
        <position position="130"/>
    </location>
    <ligand>
        <name>FMN</name>
        <dbReference type="ChEBI" id="CHEBI:58210"/>
    </ligand>
</feature>
<comment type="caution">
    <text evidence="9">The sequence shown here is derived from an EMBL/GenBank/DDBJ whole genome shotgun (WGS) entry which is preliminary data.</text>
</comment>
<name>A0A432VW33_9GAMM</name>
<evidence type="ECO:0000256" key="1">
    <source>
        <dbReference type="ARBA" id="ARBA00001917"/>
    </source>
</evidence>
<sequence length="384" mass="41542">MARFIAPASIEDYRTLAQQRLPRQFFDYLEGGAYAEQTCRENITAFSQIHLRQRVLKDVSERDLSATLLGQPFALPVVLGPVGLAGLNARRGEVQAARAAKAAGVAFCESTVSLCSIEEVAATDAQLWFQLYMLKDRGYAIELLQRAQRAGVDVLVFTVDLAVLGARYRDVRNGIAGSSGLRAKLSKVVDLLSHPQWLWDAPIKGKPLVFGNLAAAVPNAKSLPAFKQWVDDQFDPSVTWDDLNWLREHWQGKIVLKGILDPEDASIAASIGFDAIAVSNHGGRQLDNVEASIHALPRCVDAVAGRCEVLVDGGIRSGLDIVKALALGANGCMLGRAWAYGLAAKGEQGVSEVLAILRAEMDVAMALTGCRSIAEITPDILLRR</sequence>
<feature type="binding site" evidence="7">
    <location>
        <position position="279"/>
    </location>
    <ligand>
        <name>FMN</name>
        <dbReference type="ChEBI" id="CHEBI:58210"/>
    </ligand>
</feature>
<feature type="binding site" evidence="7">
    <location>
        <position position="284"/>
    </location>
    <ligand>
        <name>glyoxylate</name>
        <dbReference type="ChEBI" id="CHEBI:36655"/>
    </ligand>
</feature>
<dbReference type="Gene3D" id="3.20.20.70">
    <property type="entry name" value="Aldolase class I"/>
    <property type="match status" value="1"/>
</dbReference>
<feature type="binding site" evidence="7">
    <location>
        <begin position="335"/>
        <end position="336"/>
    </location>
    <ligand>
        <name>FMN</name>
        <dbReference type="ChEBI" id="CHEBI:58210"/>
    </ligand>
</feature>
<dbReference type="EC" id="1.1.2.3" evidence="9"/>
<keyword evidence="2 7" id="KW-0285">Flavoprotein</keyword>
<dbReference type="PANTHER" id="PTHR10578">
    <property type="entry name" value="S -2-HYDROXY-ACID OXIDASE-RELATED"/>
    <property type="match status" value="1"/>
</dbReference>
<feature type="active site" description="Proton acceptor" evidence="6">
    <location>
        <position position="281"/>
    </location>
</feature>
<evidence type="ECO:0000256" key="3">
    <source>
        <dbReference type="ARBA" id="ARBA00022643"/>
    </source>
</evidence>
<dbReference type="NCBIfam" id="NF008398">
    <property type="entry name" value="PRK11197.1"/>
    <property type="match status" value="1"/>
</dbReference>
<dbReference type="PANTHER" id="PTHR10578:SF85">
    <property type="entry name" value="L-LACTATE DEHYDROGENASE"/>
    <property type="match status" value="1"/>
</dbReference>
<accession>A0A432VW33</accession>
<dbReference type="GO" id="GO:0005886">
    <property type="term" value="C:plasma membrane"/>
    <property type="evidence" value="ECO:0007669"/>
    <property type="project" value="TreeGrafter"/>
</dbReference>
<evidence type="ECO:0000256" key="6">
    <source>
        <dbReference type="PIRSR" id="PIRSR000138-1"/>
    </source>
</evidence>
<dbReference type="PROSITE" id="PS00557">
    <property type="entry name" value="FMN_HYDROXY_ACID_DH_1"/>
    <property type="match status" value="1"/>
</dbReference>
<evidence type="ECO:0000256" key="4">
    <source>
        <dbReference type="ARBA" id="ARBA00023002"/>
    </source>
</evidence>
<dbReference type="InterPro" id="IPR008259">
    <property type="entry name" value="FMN_hydac_DH_AS"/>
</dbReference>
<dbReference type="EMBL" id="PIPI01000002">
    <property type="protein sequence ID" value="RUO20704.1"/>
    <property type="molecule type" value="Genomic_DNA"/>
</dbReference>
<reference evidence="9 10" key="1">
    <citation type="journal article" date="2011" name="Front. Microbiol.">
        <title>Genomic signatures of strain selection and enhancement in Bacillus atrophaeus var. globigii, a historical biowarfare simulant.</title>
        <authorList>
            <person name="Gibbons H.S."/>
            <person name="Broomall S.M."/>
            <person name="McNew L.A."/>
            <person name="Daligault H."/>
            <person name="Chapman C."/>
            <person name="Bruce D."/>
            <person name="Karavis M."/>
            <person name="Krepps M."/>
            <person name="McGregor P.A."/>
            <person name="Hong C."/>
            <person name="Park K.H."/>
            <person name="Akmal A."/>
            <person name="Feldman A."/>
            <person name="Lin J.S."/>
            <person name="Chang W.E."/>
            <person name="Higgs B.W."/>
            <person name="Demirev P."/>
            <person name="Lindquist J."/>
            <person name="Liem A."/>
            <person name="Fochler E."/>
            <person name="Read T.D."/>
            <person name="Tapia R."/>
            <person name="Johnson S."/>
            <person name="Bishop-Lilly K.A."/>
            <person name="Detter C."/>
            <person name="Han C."/>
            <person name="Sozhamannan S."/>
            <person name="Rosenzweig C.N."/>
            <person name="Skowronski E.W."/>
        </authorList>
    </citation>
    <scope>NUCLEOTIDE SEQUENCE [LARGE SCALE GENOMIC DNA]</scope>
    <source>
        <strain evidence="9 10">AK5</strain>
    </source>
</reference>
<feature type="binding site" evidence="7">
    <location>
        <position position="110"/>
    </location>
    <ligand>
        <name>FMN</name>
        <dbReference type="ChEBI" id="CHEBI:58210"/>
    </ligand>
</feature>
<protein>
    <submittedName>
        <fullName evidence="9">Alpha-hydroxy-acid oxidizing enzyme</fullName>
        <ecNumber evidence="9">1.1.2.3</ecNumber>
    </submittedName>
</protein>
<keyword evidence="4 9" id="KW-0560">Oxidoreductase</keyword>
<feature type="binding site" evidence="7">
    <location>
        <position position="167"/>
    </location>
    <ligand>
        <name>glyoxylate</name>
        <dbReference type="ChEBI" id="CHEBI:36655"/>
    </ligand>
</feature>
<feature type="binding site" evidence="7">
    <location>
        <begin position="312"/>
        <end position="316"/>
    </location>
    <ligand>
        <name>FMN</name>
        <dbReference type="ChEBI" id="CHEBI:58210"/>
    </ligand>
</feature>
<gene>
    <name evidence="9" type="primary">lldD</name>
    <name evidence="9" type="ORF">CWE06_05190</name>
</gene>
<keyword evidence="3 7" id="KW-0288">FMN</keyword>
<evidence type="ECO:0000256" key="5">
    <source>
        <dbReference type="ARBA" id="ARBA00024042"/>
    </source>
</evidence>
<dbReference type="GO" id="GO:0004460">
    <property type="term" value="F:L-lactate dehydrogenase (cytochrome) activity"/>
    <property type="evidence" value="ECO:0007669"/>
    <property type="project" value="UniProtKB-EC"/>
</dbReference>
<feature type="binding site" evidence="7">
    <location>
        <position position="257"/>
    </location>
    <ligand>
        <name>FMN</name>
        <dbReference type="ChEBI" id="CHEBI:58210"/>
    </ligand>
</feature>
<dbReference type="GO" id="GO:0009060">
    <property type="term" value="P:aerobic respiration"/>
    <property type="evidence" value="ECO:0007669"/>
    <property type="project" value="TreeGrafter"/>
</dbReference>
<evidence type="ECO:0000256" key="7">
    <source>
        <dbReference type="PIRSR" id="PIRSR000138-2"/>
    </source>
</evidence>
<dbReference type="InterPro" id="IPR000262">
    <property type="entry name" value="FMN-dep_DH"/>
</dbReference>
<dbReference type="PROSITE" id="PS51349">
    <property type="entry name" value="FMN_HYDROXY_ACID_DH_2"/>
    <property type="match status" value="1"/>
</dbReference>
<evidence type="ECO:0000256" key="2">
    <source>
        <dbReference type="ARBA" id="ARBA00022630"/>
    </source>
</evidence>
<dbReference type="RefSeq" id="WP_126791868.1">
    <property type="nucleotide sequence ID" value="NZ_PIPI01000002.1"/>
</dbReference>
<evidence type="ECO:0000313" key="9">
    <source>
        <dbReference type="EMBL" id="RUO20704.1"/>
    </source>
</evidence>
<dbReference type="OrthoDB" id="9770452at2"/>
<feature type="binding site" evidence="7">
    <location>
        <begin position="81"/>
        <end position="83"/>
    </location>
    <ligand>
        <name>FMN</name>
        <dbReference type="ChEBI" id="CHEBI:58210"/>
    </ligand>
</feature>
<dbReference type="Pfam" id="PF01070">
    <property type="entry name" value="FMN_dh"/>
    <property type="match status" value="1"/>
</dbReference>
<dbReference type="FunFam" id="3.20.20.70:FF:000029">
    <property type="entry name" value="L-lactate dehydrogenase"/>
    <property type="match status" value="1"/>
</dbReference>
<comment type="similarity">
    <text evidence="5">Belongs to the FMN-dependent alpha-hydroxy acid dehydrogenase family.</text>
</comment>
<dbReference type="CDD" id="cd02809">
    <property type="entry name" value="alpha_hydroxyacid_oxid_FMN"/>
    <property type="match status" value="1"/>
</dbReference>
<feature type="binding site" evidence="7">
    <location>
        <position position="281"/>
    </location>
    <ligand>
        <name>glyoxylate</name>
        <dbReference type="ChEBI" id="CHEBI:36655"/>
    </ligand>
</feature>
<dbReference type="PIRSF" id="PIRSF000138">
    <property type="entry name" value="Al-hdrx_acd_dh"/>
    <property type="match status" value="1"/>
</dbReference>
<feature type="binding site" evidence="7">
    <location>
        <position position="132"/>
    </location>
    <ligand>
        <name>glyoxylate</name>
        <dbReference type="ChEBI" id="CHEBI:36655"/>
    </ligand>
</feature>
<evidence type="ECO:0000313" key="10">
    <source>
        <dbReference type="Proteomes" id="UP000288212"/>
    </source>
</evidence>
<feature type="binding site" evidence="7">
    <location>
        <position position="158"/>
    </location>
    <ligand>
        <name>FMN</name>
        <dbReference type="ChEBI" id="CHEBI:58210"/>
    </ligand>
</feature>
<feature type="binding site" evidence="7">
    <location>
        <position position="28"/>
    </location>
    <ligand>
        <name>glyoxylate</name>
        <dbReference type="ChEBI" id="CHEBI:36655"/>
    </ligand>
</feature>
<dbReference type="AlphaFoldDB" id="A0A432VW33"/>
<organism evidence="9 10">
    <name type="scientific">Aliidiomarina haloalkalitolerans</name>
    <dbReference type="NCBI Taxonomy" id="859059"/>
    <lineage>
        <taxon>Bacteria</taxon>
        <taxon>Pseudomonadati</taxon>
        <taxon>Pseudomonadota</taxon>
        <taxon>Gammaproteobacteria</taxon>
        <taxon>Alteromonadales</taxon>
        <taxon>Idiomarinaceae</taxon>
        <taxon>Aliidiomarina</taxon>
    </lineage>
</organism>
<dbReference type="InterPro" id="IPR037396">
    <property type="entry name" value="FMN_HAD"/>
</dbReference>
<dbReference type="SUPFAM" id="SSF51395">
    <property type="entry name" value="FMN-linked oxidoreductases"/>
    <property type="match status" value="1"/>
</dbReference>